<accession>A0ABR2Z6L7</accession>
<evidence type="ECO:0000313" key="1">
    <source>
        <dbReference type="EMBL" id="KAL0056908.1"/>
    </source>
</evidence>
<feature type="non-terminal residue" evidence="1">
    <location>
        <position position="1"/>
    </location>
</feature>
<proteinExistence type="predicted"/>
<sequence>FGPDGSIEHSLQLLSGCADSIESLSYQSLPDFNYLNDLRDATHLPRALAAPREPINCAKASELTINLLNYNGIYPHVNDIFESLTLPSLKRLYMHGFCSPRHDGFTGEWPIKSFENFLGRSKCTLTDITFGGLPLSETEVTAALRLTPSLERLTIMEFGTRDSTGIARETVPVTESDIRTVTKALLSSLTLPDPDNRADETSQVRFLPHLHFVELHVHRHFDADEEFVGLVNLGGIIRA</sequence>
<comment type="caution">
    <text evidence="1">The sequence shown here is derived from an EMBL/GenBank/DDBJ whole genome shotgun (WGS) entry which is preliminary data.</text>
</comment>
<protein>
    <submittedName>
        <fullName evidence="1">Uncharacterized protein</fullName>
    </submittedName>
</protein>
<name>A0ABR2Z6L7_9AGAR</name>
<dbReference type="EMBL" id="JBBXMP010000825">
    <property type="protein sequence ID" value="KAL0056908.1"/>
    <property type="molecule type" value="Genomic_DNA"/>
</dbReference>
<evidence type="ECO:0000313" key="2">
    <source>
        <dbReference type="Proteomes" id="UP001437256"/>
    </source>
</evidence>
<reference evidence="1 2" key="1">
    <citation type="submission" date="2024-05" db="EMBL/GenBank/DDBJ databases">
        <title>A draft genome resource for the thread blight pathogen Marasmius tenuissimus strain MS-2.</title>
        <authorList>
            <person name="Yulfo-Soto G.E."/>
            <person name="Baruah I.K."/>
            <person name="Amoako-Attah I."/>
            <person name="Bukari Y."/>
            <person name="Meinhardt L.W."/>
            <person name="Bailey B.A."/>
            <person name="Cohen S.P."/>
        </authorList>
    </citation>
    <scope>NUCLEOTIDE SEQUENCE [LARGE SCALE GENOMIC DNA]</scope>
    <source>
        <strain evidence="1 2">MS-2</strain>
    </source>
</reference>
<gene>
    <name evidence="1" type="ORF">AAF712_016477</name>
</gene>
<dbReference type="Proteomes" id="UP001437256">
    <property type="component" value="Unassembled WGS sequence"/>
</dbReference>
<organism evidence="1 2">
    <name type="scientific">Marasmius tenuissimus</name>
    <dbReference type="NCBI Taxonomy" id="585030"/>
    <lineage>
        <taxon>Eukaryota</taxon>
        <taxon>Fungi</taxon>
        <taxon>Dikarya</taxon>
        <taxon>Basidiomycota</taxon>
        <taxon>Agaricomycotina</taxon>
        <taxon>Agaricomycetes</taxon>
        <taxon>Agaricomycetidae</taxon>
        <taxon>Agaricales</taxon>
        <taxon>Marasmiineae</taxon>
        <taxon>Marasmiaceae</taxon>
        <taxon>Marasmius</taxon>
    </lineage>
</organism>
<keyword evidence="2" id="KW-1185">Reference proteome</keyword>